<dbReference type="EMBL" id="VSSQ01000942">
    <property type="protein sequence ID" value="MPM03315.1"/>
    <property type="molecule type" value="Genomic_DNA"/>
</dbReference>
<gene>
    <name evidence="1" type="ORF">SDC9_49580</name>
</gene>
<protein>
    <submittedName>
        <fullName evidence="1">Uncharacterized protein</fullName>
    </submittedName>
</protein>
<evidence type="ECO:0000313" key="1">
    <source>
        <dbReference type="EMBL" id="MPM03315.1"/>
    </source>
</evidence>
<proteinExistence type="predicted"/>
<accession>A0A644WHG0</accession>
<comment type="caution">
    <text evidence="1">The sequence shown here is derived from an EMBL/GenBank/DDBJ whole genome shotgun (WGS) entry which is preliminary data.</text>
</comment>
<organism evidence="1">
    <name type="scientific">bioreactor metagenome</name>
    <dbReference type="NCBI Taxonomy" id="1076179"/>
    <lineage>
        <taxon>unclassified sequences</taxon>
        <taxon>metagenomes</taxon>
        <taxon>ecological metagenomes</taxon>
    </lineage>
</organism>
<reference evidence="1" key="1">
    <citation type="submission" date="2019-08" db="EMBL/GenBank/DDBJ databases">
        <authorList>
            <person name="Kucharzyk K."/>
            <person name="Murdoch R.W."/>
            <person name="Higgins S."/>
            <person name="Loffler F."/>
        </authorList>
    </citation>
    <scope>NUCLEOTIDE SEQUENCE</scope>
</reference>
<name>A0A644WHG0_9ZZZZ</name>
<dbReference type="AlphaFoldDB" id="A0A644WHG0"/>
<sequence length="64" mass="7699">MTQDEYKNILFPKGGDGEKLRKLGIQSPDLTNMQKWSPKQSTVFYFRTKEKMDSFKKRYKFLNM</sequence>